<feature type="compositionally biased region" description="Low complexity" evidence="1">
    <location>
        <begin position="404"/>
        <end position="416"/>
    </location>
</feature>
<proteinExistence type="predicted"/>
<protein>
    <submittedName>
        <fullName evidence="3">Uncharacterized protein</fullName>
    </submittedName>
</protein>
<feature type="region of interest" description="Disordered" evidence="1">
    <location>
        <begin position="531"/>
        <end position="597"/>
    </location>
</feature>
<feature type="compositionally biased region" description="Low complexity" evidence="1">
    <location>
        <begin position="18"/>
        <end position="38"/>
    </location>
</feature>
<feature type="compositionally biased region" description="Polar residues" evidence="1">
    <location>
        <begin position="437"/>
        <end position="446"/>
    </location>
</feature>
<feature type="compositionally biased region" description="Polar residues" evidence="1">
    <location>
        <begin position="94"/>
        <end position="115"/>
    </location>
</feature>
<evidence type="ECO:0000313" key="4">
    <source>
        <dbReference type="Proteomes" id="UP001234581"/>
    </source>
</evidence>
<keyword evidence="2" id="KW-0812">Transmembrane</keyword>
<feature type="compositionally biased region" description="Basic residues" evidence="1">
    <location>
        <begin position="417"/>
        <end position="433"/>
    </location>
</feature>
<feature type="region of interest" description="Disordered" evidence="1">
    <location>
        <begin position="642"/>
        <end position="665"/>
    </location>
</feature>
<feature type="region of interest" description="Disordered" evidence="1">
    <location>
        <begin position="347"/>
        <end position="493"/>
    </location>
</feature>
<dbReference type="RefSeq" id="XP_058337238.1">
    <property type="nucleotide sequence ID" value="XM_058491997.1"/>
</dbReference>
<evidence type="ECO:0000256" key="2">
    <source>
        <dbReference type="SAM" id="Phobius"/>
    </source>
</evidence>
<name>A0AAD7XPX5_9FUNG</name>
<feature type="region of interest" description="Disordered" evidence="1">
    <location>
        <begin position="795"/>
        <end position="814"/>
    </location>
</feature>
<feature type="compositionally biased region" description="Polar residues" evidence="1">
    <location>
        <begin position="223"/>
        <end position="236"/>
    </location>
</feature>
<keyword evidence="2" id="KW-1133">Transmembrane helix</keyword>
<feature type="compositionally biased region" description="Polar residues" evidence="1">
    <location>
        <begin position="347"/>
        <end position="356"/>
    </location>
</feature>
<feature type="compositionally biased region" description="Basic residues" evidence="1">
    <location>
        <begin position="188"/>
        <end position="197"/>
    </location>
</feature>
<dbReference type="EMBL" id="JARTCD010000109">
    <property type="protein sequence ID" value="KAJ8652324.1"/>
    <property type="molecule type" value="Genomic_DNA"/>
</dbReference>
<feature type="region of interest" description="Disordered" evidence="1">
    <location>
        <begin position="165"/>
        <end position="295"/>
    </location>
</feature>
<evidence type="ECO:0000313" key="3">
    <source>
        <dbReference type="EMBL" id="KAJ8652324.1"/>
    </source>
</evidence>
<evidence type="ECO:0000256" key="1">
    <source>
        <dbReference type="SAM" id="MobiDB-lite"/>
    </source>
</evidence>
<feature type="compositionally biased region" description="Polar residues" evidence="1">
    <location>
        <begin position="166"/>
        <end position="175"/>
    </location>
</feature>
<organism evidence="3 4">
    <name type="scientific">Lichtheimia ornata</name>
    <dbReference type="NCBI Taxonomy" id="688661"/>
    <lineage>
        <taxon>Eukaryota</taxon>
        <taxon>Fungi</taxon>
        <taxon>Fungi incertae sedis</taxon>
        <taxon>Mucoromycota</taxon>
        <taxon>Mucoromycotina</taxon>
        <taxon>Mucoromycetes</taxon>
        <taxon>Mucorales</taxon>
        <taxon>Lichtheimiaceae</taxon>
        <taxon>Lichtheimia</taxon>
    </lineage>
</organism>
<feature type="transmembrane region" description="Helical" evidence="2">
    <location>
        <begin position="989"/>
        <end position="1010"/>
    </location>
</feature>
<feature type="compositionally biased region" description="Acidic residues" evidence="1">
    <location>
        <begin position="646"/>
        <end position="665"/>
    </location>
</feature>
<feature type="compositionally biased region" description="Polar residues" evidence="1">
    <location>
        <begin position="127"/>
        <end position="137"/>
    </location>
</feature>
<feature type="region of interest" description="Disordered" evidence="1">
    <location>
        <begin position="1"/>
        <end position="137"/>
    </location>
</feature>
<gene>
    <name evidence="3" type="ORF">O0I10_012050</name>
</gene>
<feature type="compositionally biased region" description="Basic and acidic residues" evidence="1">
    <location>
        <begin position="1"/>
        <end position="14"/>
    </location>
</feature>
<dbReference type="Proteomes" id="UP001234581">
    <property type="component" value="Unassembled WGS sequence"/>
</dbReference>
<reference evidence="3 4" key="1">
    <citation type="submission" date="2023-03" db="EMBL/GenBank/DDBJ databases">
        <title>Genome sequence of Lichtheimia ornata CBS 291.66.</title>
        <authorList>
            <person name="Mohabir J.T."/>
            <person name="Shea T.P."/>
            <person name="Kurbessoian T."/>
            <person name="Berby B."/>
            <person name="Fontaine J."/>
            <person name="Livny J."/>
            <person name="Gnirke A."/>
            <person name="Stajich J.E."/>
            <person name="Cuomo C.A."/>
        </authorList>
    </citation>
    <scope>NUCLEOTIDE SEQUENCE [LARGE SCALE GENOMIC DNA]</scope>
    <source>
        <strain evidence="3">CBS 291.66</strain>
    </source>
</reference>
<sequence length="1067" mass="119143">MQPHRYINELEHWRHTSQRPQQYRSPQQSPLQSPTLSPEAASKEPPNAHDADTASETDNDNKTTSKAFQVESPRGWLEYAPSASYSTERKKVQHTTTNEDTIGTKGRGNNENNGSTRKHKQLENQRHTTAASNATDSQTARDMLCAVSYEDIVKLTQMAAHLPDTSLASKYPSNRTHQRQRSEEPSQRIKHHARSRSMARPSGDFCLDDTRHKPSRLRIDPGTSASTENLTSNHVDTNAVPIVTRSSLSTPPPSTQQLVNARATKSFDPNKNEHRRSWYKPFVKRDKKGKSKDTSFADLQSSISAEAAAAAASPSSSIDTGSSMLRDGSHSSAGSHDIRYLMTISQTESSTPSIGNSEGRASATNNTDPDSHASSSSSDNRKRSSLHPTSLIKGRLIPSSIRASSVDSNTSSTTTSKQKHFRGKPFSLPRRRHSFDSMHSSTACNNEDSRAKRRRRRSSADPLVVTSRNNNNKSHPTTTTSPSPTEENWEVEKKQQPVVHFDNDLLQRSANTSIHSRSPDFSPVQDIRSSFDLYAPPRDDDLNKRDTSDADSCRFYPSGSEDGIKSNRASISDYSGITSTAPSEGGGVASRGGSPEPIEPQETTKTLMFDYGSLPDEVLGLLKEYEKQGKMEIVEKRVRYTRAQEKEEEDEEEEEEEEDDDEEDVIDASQLVGGIPFVNDKPVGDSQSETESMITRKIAIVRASKSDNADFVKLIHLTDGRSLRNGYLLDLHVTMVEDAEDLSEDENSQEDLHMLMKNLDVRIEELKGLTQASKEFMDENRKTIEALAVDDSERNSFDASTWQSPPNSRQTSTKSIHSIKEVAMSQGLENEQARSKRKGVFFTNSPSSASSSSSSLGASSTNTAPPATLSRSSRQLSFSSSIRHVPSLRLDTHLPYRSVNPFDYRQEEVQLGVCALENEMIEFKRALCETEELIRDIQIDISDTRQKMACYIKDMPDAHYSALKKLEVDIESILANRAKNPWLDTGYALLSYLLTLCALLVWIIICALKWGRTVILFPRKLWRTYNEYLLERNKAVKQASLRTVSSGVELSSALRSPTRPRHRHQDL</sequence>
<feature type="compositionally biased region" description="Polar residues" evidence="1">
    <location>
        <begin position="797"/>
        <end position="814"/>
    </location>
</feature>
<feature type="compositionally biased region" description="Low complexity" evidence="1">
    <location>
        <begin position="845"/>
        <end position="860"/>
    </location>
</feature>
<comment type="caution">
    <text evidence="3">The sequence shown here is derived from an EMBL/GenBank/DDBJ whole genome shotgun (WGS) entry which is preliminary data.</text>
</comment>
<feature type="region of interest" description="Disordered" evidence="1">
    <location>
        <begin position="310"/>
        <end position="334"/>
    </location>
</feature>
<feature type="compositionally biased region" description="Basic and acidic residues" evidence="1">
    <location>
        <begin position="537"/>
        <end position="552"/>
    </location>
</feature>
<keyword evidence="4" id="KW-1185">Reference proteome</keyword>
<keyword evidence="2" id="KW-0472">Membrane</keyword>
<dbReference type="GeneID" id="83219438"/>
<accession>A0AAD7XPX5</accession>
<feature type="compositionally biased region" description="Polar residues" evidence="1">
    <location>
        <begin position="567"/>
        <end position="582"/>
    </location>
</feature>
<feature type="region of interest" description="Disordered" evidence="1">
    <location>
        <begin position="841"/>
        <end position="875"/>
    </location>
</feature>
<feature type="compositionally biased region" description="Low complexity" evidence="1">
    <location>
        <begin position="469"/>
        <end position="486"/>
    </location>
</feature>
<dbReference type="AlphaFoldDB" id="A0AAD7XPX5"/>